<keyword evidence="2" id="KW-0472">Membrane</keyword>
<feature type="repeat" description="TNFR-Cys" evidence="1">
    <location>
        <begin position="132"/>
        <end position="174"/>
    </location>
</feature>
<keyword evidence="1" id="KW-1015">Disulfide bond</keyword>
<keyword evidence="4" id="KW-0675">Receptor</keyword>
<dbReference type="PROSITE" id="PS00652">
    <property type="entry name" value="TNFR_NGFR_1"/>
    <property type="match status" value="2"/>
</dbReference>
<gene>
    <name evidence="4" type="ORF">DPX16_4987</name>
</gene>
<evidence type="ECO:0000313" key="4">
    <source>
        <dbReference type="EMBL" id="ROL46077.1"/>
    </source>
</evidence>
<dbReference type="GO" id="GO:0050829">
    <property type="term" value="P:defense response to Gram-negative bacterium"/>
    <property type="evidence" value="ECO:0007669"/>
    <property type="project" value="TreeGrafter"/>
</dbReference>
<name>A0A3N0YIW6_ANAGA</name>
<comment type="caution">
    <text evidence="1">Lacks conserved residue(s) required for the propagation of feature annotation.</text>
</comment>
<dbReference type="SMART" id="SM00208">
    <property type="entry name" value="TNFR"/>
    <property type="match status" value="2"/>
</dbReference>
<dbReference type="GO" id="GO:0046642">
    <property type="term" value="P:negative regulation of alpha-beta T cell proliferation"/>
    <property type="evidence" value="ECO:0007669"/>
    <property type="project" value="TreeGrafter"/>
</dbReference>
<dbReference type="EMBL" id="RJVU01041010">
    <property type="protein sequence ID" value="ROL46077.1"/>
    <property type="molecule type" value="Genomic_DNA"/>
</dbReference>
<feature type="domain" description="TNFR-Cys" evidence="3">
    <location>
        <begin position="132"/>
        <end position="174"/>
    </location>
</feature>
<dbReference type="GO" id="GO:0002720">
    <property type="term" value="P:positive regulation of cytokine production involved in immune response"/>
    <property type="evidence" value="ECO:0007669"/>
    <property type="project" value="TreeGrafter"/>
</dbReference>
<evidence type="ECO:0000256" key="2">
    <source>
        <dbReference type="SAM" id="Phobius"/>
    </source>
</evidence>
<keyword evidence="2" id="KW-1133">Transmembrane helix</keyword>
<dbReference type="AlphaFoldDB" id="A0A3N0YIW6"/>
<dbReference type="InterPro" id="IPR001368">
    <property type="entry name" value="TNFR/NGFR_Cys_rich_reg"/>
</dbReference>
<dbReference type="PANTHER" id="PTHR46838:SF1">
    <property type="entry name" value="TUMOR NECROSIS FACTOR RECEPTOR SUPERFAMILY MEMBER 14"/>
    <property type="match status" value="1"/>
</dbReference>
<dbReference type="SUPFAM" id="SSF57586">
    <property type="entry name" value="TNF receptor-like"/>
    <property type="match status" value="2"/>
</dbReference>
<feature type="transmembrane region" description="Helical" evidence="2">
    <location>
        <begin position="20"/>
        <end position="38"/>
    </location>
</feature>
<dbReference type="Proteomes" id="UP000281406">
    <property type="component" value="Unassembled WGS sequence"/>
</dbReference>
<dbReference type="GO" id="GO:2000406">
    <property type="term" value="P:positive regulation of T cell migration"/>
    <property type="evidence" value="ECO:0007669"/>
    <property type="project" value="TreeGrafter"/>
</dbReference>
<keyword evidence="5" id="KW-1185">Reference proteome</keyword>
<evidence type="ECO:0000259" key="3">
    <source>
        <dbReference type="PROSITE" id="PS50050"/>
    </source>
</evidence>
<organism evidence="4 5">
    <name type="scientific">Anabarilius grahami</name>
    <name type="common">Kanglang fish</name>
    <name type="synonym">Barilius grahami</name>
    <dbReference type="NCBI Taxonomy" id="495550"/>
    <lineage>
        <taxon>Eukaryota</taxon>
        <taxon>Metazoa</taxon>
        <taxon>Chordata</taxon>
        <taxon>Craniata</taxon>
        <taxon>Vertebrata</taxon>
        <taxon>Euteleostomi</taxon>
        <taxon>Actinopterygii</taxon>
        <taxon>Neopterygii</taxon>
        <taxon>Teleostei</taxon>
        <taxon>Ostariophysi</taxon>
        <taxon>Cypriniformes</taxon>
        <taxon>Xenocyprididae</taxon>
        <taxon>Xenocypridinae</taxon>
        <taxon>Xenocypridinae incertae sedis</taxon>
        <taxon>Anabarilius</taxon>
    </lineage>
</organism>
<evidence type="ECO:0000256" key="1">
    <source>
        <dbReference type="PROSITE-ProRule" id="PRU00206"/>
    </source>
</evidence>
<comment type="caution">
    <text evidence="4">The sequence shown here is derived from an EMBL/GenBank/DDBJ whole genome shotgun (WGS) entry which is preliminary data.</text>
</comment>
<reference evidence="4 5" key="1">
    <citation type="submission" date="2018-10" db="EMBL/GenBank/DDBJ databases">
        <title>Genome assembly for a Yunnan-Guizhou Plateau 3E fish, Anabarilius grahami (Regan), and its evolutionary and genetic applications.</title>
        <authorList>
            <person name="Jiang W."/>
        </authorList>
    </citation>
    <scope>NUCLEOTIDE SEQUENCE [LARGE SCALE GENOMIC DNA]</scope>
    <source>
        <strain evidence="4">AG-KIZ</strain>
        <tissue evidence="4">Muscle</tissue>
    </source>
</reference>
<feature type="disulfide bond" evidence="1">
    <location>
        <begin position="133"/>
        <end position="148"/>
    </location>
</feature>
<dbReference type="PANTHER" id="PTHR46838">
    <property type="entry name" value="TUMOR NECROSIS FACTOR RECEPTOR SUPERFAMILY MEMBER 14"/>
    <property type="match status" value="1"/>
</dbReference>
<sequence length="222" mass="24782">MKSGEETFASAFKSTSLAPYVNMIHFGFVLLIVTTLNFKLCFSACARAEYEINGECCPMCAPEQGLRVKRSCTRFADTICEPLEGFYCIEQNKGSCRFAVKHSECDPGHYIRQAGTMVLYDCTGDSSTTCKPCILGTFMSEPSGLHKCFPCNQCDENQGLYIQSKCTTIRDTICDVLDGYHCTEYSNLQCLRAVKHSVCRPGQKTKTLGFDPEFVERAHMNP</sequence>
<keyword evidence="2" id="KW-0812">Transmembrane</keyword>
<dbReference type="OrthoDB" id="10031141at2759"/>
<protein>
    <submittedName>
        <fullName evidence="4">Tumor necrosis factor receptor superfamily member 5</fullName>
    </submittedName>
</protein>
<proteinExistence type="predicted"/>
<dbReference type="Pfam" id="PF00020">
    <property type="entry name" value="TNFR_c6"/>
    <property type="match status" value="1"/>
</dbReference>
<dbReference type="GO" id="GO:0050830">
    <property type="term" value="P:defense response to Gram-positive bacterium"/>
    <property type="evidence" value="ECO:0007669"/>
    <property type="project" value="TreeGrafter"/>
</dbReference>
<dbReference type="PROSITE" id="PS50050">
    <property type="entry name" value="TNFR_NGFR_2"/>
    <property type="match status" value="1"/>
</dbReference>
<dbReference type="GO" id="GO:0009897">
    <property type="term" value="C:external side of plasma membrane"/>
    <property type="evidence" value="ECO:0007669"/>
    <property type="project" value="TreeGrafter"/>
</dbReference>
<dbReference type="Gene3D" id="2.10.50.10">
    <property type="entry name" value="Tumor Necrosis Factor Receptor, subunit A, domain 2"/>
    <property type="match status" value="3"/>
</dbReference>
<evidence type="ECO:0000313" key="5">
    <source>
        <dbReference type="Proteomes" id="UP000281406"/>
    </source>
</evidence>
<dbReference type="FunFam" id="2.10.50.10:FF:000009">
    <property type="entry name" value="Tumor necrosis factor receptor superfamily member 14"/>
    <property type="match status" value="1"/>
</dbReference>
<accession>A0A3N0YIW6</accession>